<keyword evidence="1 3" id="KW-0378">Hydrolase</keyword>
<dbReference type="Gene3D" id="3.40.50.1820">
    <property type="entry name" value="alpha/beta hydrolase"/>
    <property type="match status" value="1"/>
</dbReference>
<dbReference type="InterPro" id="IPR029058">
    <property type="entry name" value="AB_hydrolase_fold"/>
</dbReference>
<protein>
    <submittedName>
        <fullName evidence="3">Alpha/beta hydrolase</fullName>
    </submittedName>
</protein>
<dbReference type="PANTHER" id="PTHR43798:SF31">
    <property type="entry name" value="AB HYDROLASE SUPERFAMILY PROTEIN YCLE"/>
    <property type="match status" value="1"/>
</dbReference>
<dbReference type="AlphaFoldDB" id="A0A5C1YG98"/>
<dbReference type="InterPro" id="IPR000073">
    <property type="entry name" value="AB_hydrolase_1"/>
</dbReference>
<reference evidence="3 4" key="1">
    <citation type="submission" date="2019-09" db="EMBL/GenBank/DDBJ databases">
        <title>Genome sequencing of strain KACC 19306.</title>
        <authorList>
            <person name="Heo J."/>
            <person name="Kim S.-J."/>
            <person name="Kim J.-S."/>
            <person name="Hong S.-B."/>
            <person name="Kwon S.-W."/>
        </authorList>
    </citation>
    <scope>NUCLEOTIDE SEQUENCE [LARGE SCALE GENOMIC DNA]</scope>
    <source>
        <strain evidence="3 4">KACC 19306</strain>
    </source>
</reference>
<name>A0A5C1YG98_9MICO</name>
<dbReference type="SUPFAM" id="SSF53474">
    <property type="entry name" value="alpha/beta-Hydrolases"/>
    <property type="match status" value="1"/>
</dbReference>
<feature type="domain" description="AB hydrolase-1" evidence="2">
    <location>
        <begin position="38"/>
        <end position="283"/>
    </location>
</feature>
<dbReference type="GO" id="GO:0016020">
    <property type="term" value="C:membrane"/>
    <property type="evidence" value="ECO:0007669"/>
    <property type="project" value="TreeGrafter"/>
</dbReference>
<dbReference type="KEGG" id="ail:FLP10_09025"/>
<dbReference type="RefSeq" id="WP_149160564.1">
    <property type="nucleotide sequence ID" value="NZ_CP043505.1"/>
</dbReference>
<proteinExistence type="predicted"/>
<gene>
    <name evidence="3" type="ORF">FLP10_09025</name>
</gene>
<dbReference type="Proteomes" id="UP000324678">
    <property type="component" value="Chromosome"/>
</dbReference>
<evidence type="ECO:0000313" key="4">
    <source>
        <dbReference type="Proteomes" id="UP000324678"/>
    </source>
</evidence>
<dbReference type="EMBL" id="CP043505">
    <property type="protein sequence ID" value="QEO14545.1"/>
    <property type="molecule type" value="Genomic_DNA"/>
</dbReference>
<organism evidence="3 4">
    <name type="scientific">Agromyces intestinalis</name>
    <dbReference type="NCBI Taxonomy" id="2592652"/>
    <lineage>
        <taxon>Bacteria</taxon>
        <taxon>Bacillati</taxon>
        <taxon>Actinomycetota</taxon>
        <taxon>Actinomycetes</taxon>
        <taxon>Micrococcales</taxon>
        <taxon>Microbacteriaceae</taxon>
        <taxon>Agromyces</taxon>
    </lineage>
</organism>
<evidence type="ECO:0000256" key="1">
    <source>
        <dbReference type="ARBA" id="ARBA00022801"/>
    </source>
</evidence>
<evidence type="ECO:0000313" key="3">
    <source>
        <dbReference type="EMBL" id="QEO14545.1"/>
    </source>
</evidence>
<keyword evidence="4" id="KW-1185">Reference proteome</keyword>
<sequence>MADEAVIGRGLVGHDEFVTTADARRLRTMVGGSGDDLVVLEAGLGLSGLYWGPVHEAIAERARVVAYERAGFGASSPDDRPRDLARLVADLETVVDAHPHRRLVLVGHSWGGPVVRVLAARRRERGDRPAGVVLVDQSDEHSSLYFGSAARRQFAAQAALMVPLARMRLLSALSRGLVAGLAEPMRRAVLAASTSVSAARATAAEQRHVIDGLDALRARPLDLGDIPVSVISGQRTGALDARVRASIVDAHRETARRLAGGRYVPAELSGHMVPISEPGLVASEALSHL</sequence>
<dbReference type="GO" id="GO:0016787">
    <property type="term" value="F:hydrolase activity"/>
    <property type="evidence" value="ECO:0007669"/>
    <property type="project" value="UniProtKB-KW"/>
</dbReference>
<dbReference type="PANTHER" id="PTHR43798">
    <property type="entry name" value="MONOACYLGLYCEROL LIPASE"/>
    <property type="match status" value="1"/>
</dbReference>
<dbReference type="OrthoDB" id="7185741at2"/>
<evidence type="ECO:0000259" key="2">
    <source>
        <dbReference type="Pfam" id="PF12697"/>
    </source>
</evidence>
<dbReference type="Pfam" id="PF12697">
    <property type="entry name" value="Abhydrolase_6"/>
    <property type="match status" value="1"/>
</dbReference>
<dbReference type="InterPro" id="IPR050266">
    <property type="entry name" value="AB_hydrolase_sf"/>
</dbReference>
<accession>A0A5C1YG98</accession>